<sequence length="865" mass="97393">MWQPTRSWLSLDDVPANAVKMKNTRHHVSILTLYRLYDISCTHLYGWSDELQPRTPYASLKELPVPMSTVPIFFNNWCELLVDFTHICSQLQIIGAPNETIIKEENDILEDFSRVLNYVRTTGQGFPLQAVQMLQNFHRASTHLAKMIRSKFPESELPDWYHTTKNRNKEYRFPLQMAAHFSPIFLSVTDIQMDQKIRLFHHLFVEYAERLGNDKPRLLRRIDDMFWKTLYRIAAHEVGLLEGVTELALQLPMQDIVMETSTNRTWFYLVPEDTTRPKRIRGKARKTAQALLVAPQSGHPNVAVPQSGAGTSSGPEETSTSSAHLLAPQESVASQVDAWSEAVLANQSVSKPAYLEESGASGFVISTYHDAANTQIAQLLLSKKNIILPNEPDSGFIFDKLSLSHFYPTKSKICIKDHSQYPPQVQVGTLNDLVEGSHHSTGRVFSTERLSLHEGYTVFESISSNTAGWRASKGSILCPPDEVVPISHIRSAYASMKGAFSDVRIANDGYGLVLNVECGALWLICGTRVRQEGSYRVSDTSTCLEESSWNTPDCSKWCYEAVLVNPGMKLIVRPNTPFAILTLEHSFYTIDNFYSMSTLVDTLVGCIHVLCFPHVAFEASVPSSSSSSLLERYIVAVHSALVLDEVDEADPMREHLPDVSSSEGCSNFLATCVLGILLEIFDWSTYMDRHSTPNNGRHRCCYVRELAYELLEWLFFHYSVSGPAKSNITQNHDAQDQSNETLPHAMEVDGMVPWSPADVLECTGILLAHISRFVPLHFELADISSTEDRLSFEELNSIVTKTFPLDGAHGGIVRQAYNSAMSHSGLSLCDAQVDFVRQDWEVSQRSMGMEKFQPRVRQLWQESYT</sequence>
<dbReference type="InParanoid" id="A0A409YRB7"/>
<evidence type="ECO:0008006" key="4">
    <source>
        <dbReference type="Google" id="ProtNLM"/>
    </source>
</evidence>
<dbReference type="EMBL" id="NHTK01000792">
    <property type="protein sequence ID" value="PPR05558.1"/>
    <property type="molecule type" value="Genomic_DNA"/>
</dbReference>
<feature type="region of interest" description="Disordered" evidence="1">
    <location>
        <begin position="298"/>
        <end position="323"/>
    </location>
</feature>
<evidence type="ECO:0000313" key="3">
    <source>
        <dbReference type="Proteomes" id="UP000284842"/>
    </source>
</evidence>
<reference evidence="2 3" key="1">
    <citation type="journal article" date="2018" name="Evol. Lett.">
        <title>Horizontal gene cluster transfer increased hallucinogenic mushroom diversity.</title>
        <authorList>
            <person name="Reynolds H.T."/>
            <person name="Vijayakumar V."/>
            <person name="Gluck-Thaler E."/>
            <person name="Korotkin H.B."/>
            <person name="Matheny P.B."/>
            <person name="Slot J.C."/>
        </authorList>
    </citation>
    <scope>NUCLEOTIDE SEQUENCE [LARGE SCALE GENOMIC DNA]</scope>
    <source>
        <strain evidence="2 3">2629</strain>
    </source>
</reference>
<evidence type="ECO:0000256" key="1">
    <source>
        <dbReference type="SAM" id="MobiDB-lite"/>
    </source>
</evidence>
<dbReference type="OrthoDB" id="3270451at2759"/>
<comment type="caution">
    <text evidence="2">The sequence shown here is derived from an EMBL/GenBank/DDBJ whole genome shotgun (WGS) entry which is preliminary data.</text>
</comment>
<feature type="compositionally biased region" description="Low complexity" evidence="1">
    <location>
        <begin position="307"/>
        <end position="323"/>
    </location>
</feature>
<protein>
    <recommendedName>
        <fullName evidence="4">JmjC domain-containing protein</fullName>
    </recommendedName>
</protein>
<keyword evidence="3" id="KW-1185">Reference proteome</keyword>
<dbReference type="Proteomes" id="UP000284842">
    <property type="component" value="Unassembled WGS sequence"/>
</dbReference>
<proteinExistence type="predicted"/>
<organism evidence="2 3">
    <name type="scientific">Panaeolus cyanescens</name>
    <dbReference type="NCBI Taxonomy" id="181874"/>
    <lineage>
        <taxon>Eukaryota</taxon>
        <taxon>Fungi</taxon>
        <taxon>Dikarya</taxon>
        <taxon>Basidiomycota</taxon>
        <taxon>Agaricomycotina</taxon>
        <taxon>Agaricomycetes</taxon>
        <taxon>Agaricomycetidae</taxon>
        <taxon>Agaricales</taxon>
        <taxon>Agaricineae</taxon>
        <taxon>Galeropsidaceae</taxon>
        <taxon>Panaeolus</taxon>
    </lineage>
</organism>
<gene>
    <name evidence="2" type="ORF">CVT24_003297</name>
</gene>
<accession>A0A409YRB7</accession>
<dbReference type="STRING" id="181874.A0A409YRB7"/>
<evidence type="ECO:0000313" key="2">
    <source>
        <dbReference type="EMBL" id="PPR05558.1"/>
    </source>
</evidence>
<dbReference type="AlphaFoldDB" id="A0A409YRB7"/>
<name>A0A409YRB7_9AGAR</name>